<dbReference type="AlphaFoldDB" id="A0A8H7ABA7"/>
<dbReference type="EMBL" id="JAACFV010000104">
    <property type="protein sequence ID" value="KAF7505658.1"/>
    <property type="molecule type" value="Genomic_DNA"/>
</dbReference>
<protein>
    <submittedName>
        <fullName evidence="1">Uncharacterized protein</fullName>
    </submittedName>
</protein>
<sequence>MVMHGRPSETDLGENHLLRRAQHKLLLFCSKEETNESAQQTDPNSPAQGIELLLTAARREECSDGNGLKPEVEY</sequence>
<name>A0A8H7ABA7_9EURO</name>
<evidence type="ECO:0000313" key="1">
    <source>
        <dbReference type="EMBL" id="KAF7505658.1"/>
    </source>
</evidence>
<reference evidence="1" key="1">
    <citation type="submission" date="2020-02" db="EMBL/GenBank/DDBJ databases">
        <authorList>
            <person name="Palmer J.M."/>
        </authorList>
    </citation>
    <scope>NUCLEOTIDE SEQUENCE</scope>
    <source>
        <strain evidence="1">EPUS1.4</strain>
        <tissue evidence="1">Thallus</tissue>
    </source>
</reference>
<keyword evidence="2" id="KW-1185">Reference proteome</keyword>
<proteinExistence type="predicted"/>
<comment type="caution">
    <text evidence="1">The sequence shown here is derived from an EMBL/GenBank/DDBJ whole genome shotgun (WGS) entry which is preliminary data.</text>
</comment>
<gene>
    <name evidence="1" type="ORF">GJ744_000593</name>
</gene>
<accession>A0A8H7ABA7</accession>
<evidence type="ECO:0000313" key="2">
    <source>
        <dbReference type="Proteomes" id="UP000606974"/>
    </source>
</evidence>
<organism evidence="1 2">
    <name type="scientific">Endocarpon pusillum</name>
    <dbReference type="NCBI Taxonomy" id="364733"/>
    <lineage>
        <taxon>Eukaryota</taxon>
        <taxon>Fungi</taxon>
        <taxon>Dikarya</taxon>
        <taxon>Ascomycota</taxon>
        <taxon>Pezizomycotina</taxon>
        <taxon>Eurotiomycetes</taxon>
        <taxon>Chaetothyriomycetidae</taxon>
        <taxon>Verrucariales</taxon>
        <taxon>Verrucariaceae</taxon>
        <taxon>Endocarpon</taxon>
    </lineage>
</organism>
<dbReference type="Proteomes" id="UP000606974">
    <property type="component" value="Unassembled WGS sequence"/>
</dbReference>